<organism evidence="4">
    <name type="scientific">Caldilineaceae bacterium SB0664_bin_27</name>
    <dbReference type="NCBI Taxonomy" id="2605260"/>
    <lineage>
        <taxon>Bacteria</taxon>
        <taxon>Bacillati</taxon>
        <taxon>Chloroflexota</taxon>
        <taxon>Caldilineae</taxon>
        <taxon>Caldilineales</taxon>
        <taxon>Caldilineaceae</taxon>
    </lineage>
</organism>
<evidence type="ECO:0000313" key="4">
    <source>
        <dbReference type="EMBL" id="MXY92940.1"/>
    </source>
</evidence>
<comment type="caution">
    <text evidence="4">The sequence shown here is derived from an EMBL/GenBank/DDBJ whole genome shotgun (WGS) entry which is preliminary data.</text>
</comment>
<dbReference type="EMBL" id="VXRG01000050">
    <property type="protein sequence ID" value="MXY92940.1"/>
    <property type="molecule type" value="Genomic_DNA"/>
</dbReference>
<gene>
    <name evidence="4" type="ORF">F4Y42_05760</name>
</gene>
<dbReference type="InterPro" id="IPR001296">
    <property type="entry name" value="Glyco_trans_1"/>
</dbReference>
<dbReference type="PANTHER" id="PTHR46401:SF2">
    <property type="entry name" value="GLYCOSYLTRANSFERASE WBBK-RELATED"/>
    <property type="match status" value="1"/>
</dbReference>
<name>A0A6B0YPS3_9CHLR</name>
<proteinExistence type="predicted"/>
<feature type="domain" description="Glycosyl transferase family 1" evidence="2">
    <location>
        <begin position="198"/>
        <end position="363"/>
    </location>
</feature>
<keyword evidence="1 4" id="KW-0808">Transferase</keyword>
<dbReference type="GO" id="GO:0009103">
    <property type="term" value="P:lipopolysaccharide biosynthetic process"/>
    <property type="evidence" value="ECO:0007669"/>
    <property type="project" value="TreeGrafter"/>
</dbReference>
<dbReference type="FunFam" id="3.40.50.2000:FF:000119">
    <property type="entry name" value="Glycosyl transferase group 1"/>
    <property type="match status" value="1"/>
</dbReference>
<dbReference type="SUPFAM" id="SSF53756">
    <property type="entry name" value="UDP-Glycosyltransferase/glycogen phosphorylase"/>
    <property type="match status" value="1"/>
</dbReference>
<reference evidence="4" key="1">
    <citation type="submission" date="2019-09" db="EMBL/GenBank/DDBJ databases">
        <title>Characterisation of the sponge microbiome using genome-centric metagenomics.</title>
        <authorList>
            <person name="Engelberts J.P."/>
            <person name="Robbins S.J."/>
            <person name="De Goeij J.M."/>
            <person name="Aranda M."/>
            <person name="Bell S.C."/>
            <person name="Webster N.S."/>
        </authorList>
    </citation>
    <scope>NUCLEOTIDE SEQUENCE</scope>
    <source>
        <strain evidence="4">SB0664_bin_27</strain>
    </source>
</reference>
<protein>
    <submittedName>
        <fullName evidence="4">Glycosyltransferase family 4 protein</fullName>
    </submittedName>
</protein>
<feature type="domain" description="Glycosyltransferase subfamily 4-like N-terminal" evidence="3">
    <location>
        <begin position="20"/>
        <end position="176"/>
    </location>
</feature>
<evidence type="ECO:0000259" key="3">
    <source>
        <dbReference type="Pfam" id="PF13439"/>
    </source>
</evidence>
<sequence>MKVVVNAQLLHTRGGYRGAGVSNYCRNLLTALADETDGKQVTAFVNDRDFRFPQRRPGMELRYTRWPAADPVPRIIWEQTALPLAAMTARGSLVHGLVNTLPLATRVPGVVTVHDLSFIRMPERFPRLKRFYLGHLCRASARRARRVIAVSKQTAADVRAEFGVESRRVEVVYNGVGEQFRPLPIAEVSDFRELMGLPKRFLLYVGTLEPRKNLPHLLRTFASWRAESAIGRDVGLVVAGGKGWHYQEIFSLAAELGLMGGDAGGTSDEGPIVQFPGFLPERDLCLWYNAASGFVYPSLYEGFGLPVLEAMASGTPVICSDAPSLQEVAGDAALIVPAQNQAALQDAFERLFTDQGVSNALQRWGLRQARRFSWERAAKETMAVYESAVNEG</sequence>
<accession>A0A6B0YPS3</accession>
<dbReference type="InterPro" id="IPR028098">
    <property type="entry name" value="Glyco_trans_4-like_N"/>
</dbReference>
<dbReference type="Gene3D" id="3.40.50.2000">
    <property type="entry name" value="Glycogen Phosphorylase B"/>
    <property type="match status" value="2"/>
</dbReference>
<dbReference type="CDD" id="cd03809">
    <property type="entry name" value="GT4_MtfB-like"/>
    <property type="match status" value="1"/>
</dbReference>
<evidence type="ECO:0000256" key="1">
    <source>
        <dbReference type="ARBA" id="ARBA00022679"/>
    </source>
</evidence>
<dbReference type="Pfam" id="PF00534">
    <property type="entry name" value="Glycos_transf_1"/>
    <property type="match status" value="1"/>
</dbReference>
<dbReference type="PANTHER" id="PTHR46401">
    <property type="entry name" value="GLYCOSYLTRANSFERASE WBBK-RELATED"/>
    <property type="match status" value="1"/>
</dbReference>
<dbReference type="Pfam" id="PF13439">
    <property type="entry name" value="Glyco_transf_4"/>
    <property type="match status" value="1"/>
</dbReference>
<dbReference type="GO" id="GO:0016757">
    <property type="term" value="F:glycosyltransferase activity"/>
    <property type="evidence" value="ECO:0007669"/>
    <property type="project" value="InterPro"/>
</dbReference>
<dbReference type="AlphaFoldDB" id="A0A6B0YPS3"/>
<evidence type="ECO:0000259" key="2">
    <source>
        <dbReference type="Pfam" id="PF00534"/>
    </source>
</evidence>